<gene>
    <name evidence="3" type="ORF">HYR64_09180</name>
</gene>
<dbReference type="PANTHER" id="PTHR43249">
    <property type="entry name" value="UDP-N-ACETYL-2-AMINO-2-DEOXY-D-GLUCURONATE OXIDASE"/>
    <property type="match status" value="1"/>
</dbReference>
<feature type="domain" description="Gfo/Idh/MocA-like oxidoreductase N-terminal" evidence="1">
    <location>
        <begin position="2"/>
        <end position="123"/>
    </location>
</feature>
<reference evidence="3" key="1">
    <citation type="submission" date="2020-07" db="EMBL/GenBank/DDBJ databases">
        <title>Huge and variable diversity of episymbiotic CPR bacteria and DPANN archaea in groundwater ecosystems.</title>
        <authorList>
            <person name="He C.Y."/>
            <person name="Keren R."/>
            <person name="Whittaker M."/>
            <person name="Farag I.F."/>
            <person name="Doudna J."/>
            <person name="Cate J.H.D."/>
            <person name="Banfield J.F."/>
        </authorList>
    </citation>
    <scope>NUCLEOTIDE SEQUENCE</scope>
    <source>
        <strain evidence="3">NC_groundwater_17_Pr7_B-0.1um_64_12</strain>
    </source>
</reference>
<dbReference type="GO" id="GO:0000166">
    <property type="term" value="F:nucleotide binding"/>
    <property type="evidence" value="ECO:0007669"/>
    <property type="project" value="InterPro"/>
</dbReference>
<organism evidence="3 4">
    <name type="scientific">Fimbriimonas ginsengisoli</name>
    <dbReference type="NCBI Taxonomy" id="1005039"/>
    <lineage>
        <taxon>Bacteria</taxon>
        <taxon>Bacillati</taxon>
        <taxon>Armatimonadota</taxon>
        <taxon>Fimbriimonadia</taxon>
        <taxon>Fimbriimonadales</taxon>
        <taxon>Fimbriimonadaceae</taxon>
        <taxon>Fimbriimonas</taxon>
    </lineage>
</organism>
<feature type="domain" description="GFO/IDH/MocA-like oxidoreductase" evidence="2">
    <location>
        <begin position="132"/>
        <end position="267"/>
    </location>
</feature>
<dbReference type="Pfam" id="PF01408">
    <property type="entry name" value="GFO_IDH_MocA"/>
    <property type="match status" value="1"/>
</dbReference>
<evidence type="ECO:0000313" key="4">
    <source>
        <dbReference type="Proteomes" id="UP000727962"/>
    </source>
</evidence>
<proteinExistence type="predicted"/>
<dbReference type="InterPro" id="IPR000683">
    <property type="entry name" value="Gfo/Idh/MocA-like_OxRdtase_N"/>
</dbReference>
<evidence type="ECO:0000313" key="3">
    <source>
        <dbReference type="EMBL" id="MBI1757264.1"/>
    </source>
</evidence>
<protein>
    <submittedName>
        <fullName evidence="3">Gfo/Idh/MocA family oxidoreductase</fullName>
    </submittedName>
</protein>
<dbReference type="SUPFAM" id="SSF51735">
    <property type="entry name" value="NAD(P)-binding Rossmann-fold domains"/>
    <property type="match status" value="1"/>
</dbReference>
<sequence>MVRIGVVGCGGIARDNHLPAFAALPKRCKLVALCDVEIEKARALGAKFSVAQVFSDHRRLLEQSEIDAVVVATPNRFHLTPTIDALGAGKHVLCEKPLGRTFAEAAAMAKAAKAAGKVLQVGFQLRFSGPVRFLEDMIAAGRFGEIYYARAQALRRRGVPNWGVFIDKEKQGGGPLIDIGIHVLDLTLHLMGRPKALSVLGMTWDKLGTDPSIFNQFGDYDRSQFSVEDMAVGLIRFEGGASVVVETSFMANIEGNPYQTQLFGTRAGAILKPFADDALRVFTEENRQLLDLTPAHIPKTQPHIAAAEAFLDAVEGIRPTPIPAEHGLELNGIIDALYRSAASGHEERVESG</sequence>
<evidence type="ECO:0000259" key="2">
    <source>
        <dbReference type="Pfam" id="PF22725"/>
    </source>
</evidence>
<dbReference type="Gene3D" id="3.30.360.10">
    <property type="entry name" value="Dihydrodipicolinate Reductase, domain 2"/>
    <property type="match status" value="1"/>
</dbReference>
<dbReference type="Proteomes" id="UP000727962">
    <property type="component" value="Unassembled WGS sequence"/>
</dbReference>
<dbReference type="PANTHER" id="PTHR43249:SF1">
    <property type="entry name" value="D-GLUCOSIDE 3-DEHYDROGENASE"/>
    <property type="match status" value="1"/>
</dbReference>
<evidence type="ECO:0000259" key="1">
    <source>
        <dbReference type="Pfam" id="PF01408"/>
    </source>
</evidence>
<dbReference type="Pfam" id="PF22725">
    <property type="entry name" value="GFO_IDH_MocA_C3"/>
    <property type="match status" value="1"/>
</dbReference>
<dbReference type="InterPro" id="IPR052515">
    <property type="entry name" value="Gfo/Idh/MocA_Oxidoreductase"/>
</dbReference>
<dbReference type="Gene3D" id="3.40.50.720">
    <property type="entry name" value="NAD(P)-binding Rossmann-like Domain"/>
    <property type="match status" value="1"/>
</dbReference>
<dbReference type="InterPro" id="IPR036291">
    <property type="entry name" value="NAD(P)-bd_dom_sf"/>
</dbReference>
<comment type="caution">
    <text evidence="3">The sequence shown here is derived from an EMBL/GenBank/DDBJ whole genome shotgun (WGS) entry which is preliminary data.</text>
</comment>
<dbReference type="AlphaFoldDB" id="A0A931LTX0"/>
<accession>A0A931LTX0</accession>
<dbReference type="SUPFAM" id="SSF55347">
    <property type="entry name" value="Glyceraldehyde-3-phosphate dehydrogenase-like, C-terminal domain"/>
    <property type="match status" value="1"/>
</dbReference>
<dbReference type="EMBL" id="JACOSL010000057">
    <property type="protein sequence ID" value="MBI1757264.1"/>
    <property type="molecule type" value="Genomic_DNA"/>
</dbReference>
<name>A0A931LTX0_FIMGI</name>
<dbReference type="InterPro" id="IPR055170">
    <property type="entry name" value="GFO_IDH_MocA-like_dom"/>
</dbReference>